<protein>
    <submittedName>
        <fullName evidence="14">Nuclear receptor domain-containing protein</fullName>
    </submittedName>
</protein>
<name>A0A914XLN7_9BILA</name>
<dbReference type="GO" id="GO:0003700">
    <property type="term" value="F:DNA-binding transcription factor activity"/>
    <property type="evidence" value="ECO:0007669"/>
    <property type="project" value="InterPro"/>
</dbReference>
<dbReference type="PANTHER" id="PTHR24083">
    <property type="entry name" value="NUCLEAR HORMONE RECEPTOR"/>
    <property type="match status" value="1"/>
</dbReference>
<keyword evidence="9" id="KW-0675">Receptor</keyword>
<dbReference type="InterPro" id="IPR050274">
    <property type="entry name" value="Nuclear_hormone_rcpt_NR2"/>
</dbReference>
<evidence type="ECO:0000256" key="3">
    <source>
        <dbReference type="ARBA" id="ARBA00022723"/>
    </source>
</evidence>
<comment type="subcellular location">
    <subcellularLocation>
        <location evidence="1">Nucleus</location>
    </subcellularLocation>
</comment>
<dbReference type="InterPro" id="IPR013088">
    <property type="entry name" value="Znf_NHR/GATA"/>
</dbReference>
<dbReference type="Proteomes" id="UP000887566">
    <property type="component" value="Unplaced"/>
</dbReference>
<dbReference type="PROSITE" id="PS00031">
    <property type="entry name" value="NUCLEAR_REC_DBD_1"/>
    <property type="match status" value="1"/>
</dbReference>
<evidence type="ECO:0000256" key="2">
    <source>
        <dbReference type="ARBA" id="ARBA00005993"/>
    </source>
</evidence>
<dbReference type="AlphaFoldDB" id="A0A914XLN7"/>
<evidence type="ECO:0000313" key="13">
    <source>
        <dbReference type="Proteomes" id="UP000887566"/>
    </source>
</evidence>
<keyword evidence="13" id="KW-1185">Reference proteome</keyword>
<feature type="domain" description="Nuclear receptor" evidence="12">
    <location>
        <begin position="63"/>
        <end position="138"/>
    </location>
</feature>
<evidence type="ECO:0000256" key="11">
    <source>
        <dbReference type="SAM" id="MobiDB-lite"/>
    </source>
</evidence>
<evidence type="ECO:0000313" key="14">
    <source>
        <dbReference type="WBParaSite" id="PSAMB.scaffold8452size6209.g31397.t1"/>
    </source>
</evidence>
<dbReference type="SUPFAM" id="SSF48508">
    <property type="entry name" value="Nuclear receptor ligand-binding domain"/>
    <property type="match status" value="1"/>
</dbReference>
<keyword evidence="10" id="KW-0539">Nucleus</keyword>
<feature type="region of interest" description="Disordered" evidence="11">
    <location>
        <begin position="139"/>
        <end position="160"/>
    </location>
</feature>
<comment type="similarity">
    <text evidence="2">Belongs to the nuclear hormone receptor family.</text>
</comment>
<dbReference type="CDD" id="cd06960">
    <property type="entry name" value="NR_DBD_HNF4A"/>
    <property type="match status" value="1"/>
</dbReference>
<evidence type="ECO:0000256" key="5">
    <source>
        <dbReference type="ARBA" id="ARBA00022833"/>
    </source>
</evidence>
<dbReference type="InterPro" id="IPR001628">
    <property type="entry name" value="Znf_hrmn_rcpt"/>
</dbReference>
<keyword evidence="5" id="KW-0862">Zinc</keyword>
<dbReference type="Gene3D" id="1.10.565.10">
    <property type="entry name" value="Retinoid X Receptor"/>
    <property type="match status" value="1"/>
</dbReference>
<dbReference type="GO" id="GO:0000978">
    <property type="term" value="F:RNA polymerase II cis-regulatory region sequence-specific DNA binding"/>
    <property type="evidence" value="ECO:0007669"/>
    <property type="project" value="InterPro"/>
</dbReference>
<evidence type="ECO:0000256" key="6">
    <source>
        <dbReference type="ARBA" id="ARBA00023015"/>
    </source>
</evidence>
<keyword evidence="8" id="KW-0804">Transcription</keyword>
<dbReference type="Gene3D" id="3.30.50.10">
    <property type="entry name" value="Erythroid Transcription Factor GATA-1, subunit A"/>
    <property type="match status" value="1"/>
</dbReference>
<proteinExistence type="inferred from homology"/>
<keyword evidence="7" id="KW-0238">DNA-binding</keyword>
<keyword evidence="4" id="KW-0863">Zinc-finger</keyword>
<dbReference type="SMART" id="SM00399">
    <property type="entry name" value="ZnF_C4"/>
    <property type="match status" value="1"/>
</dbReference>
<keyword evidence="3" id="KW-0479">Metal-binding</keyword>
<dbReference type="Pfam" id="PF00105">
    <property type="entry name" value="zf-C4"/>
    <property type="match status" value="1"/>
</dbReference>
<dbReference type="GO" id="GO:0005634">
    <property type="term" value="C:nucleus"/>
    <property type="evidence" value="ECO:0007669"/>
    <property type="project" value="UniProtKB-SubCell"/>
</dbReference>
<evidence type="ECO:0000256" key="10">
    <source>
        <dbReference type="ARBA" id="ARBA00023242"/>
    </source>
</evidence>
<sequence length="460" mass="52180">MAHSTRSEATLNAVHTCLAVPHVLAAANWSLGSATFARFCQKLVERSFLSVGLAELPKRVCLGRLCSVCSDIATGRHYSAYTCDGCDTFFRRTVKKNLQFHCSQGGTCVVSCRVRWVCRACRYEKCLMIGMNGERMRRNKDQAEYSSSASSERGSTSKMLSSPILSNISDIDKLLSLENRLRQLRQYDLPIRWSLIDLLTQPSLFDAPEIELSIHIIQNCTLTQQTLTQAHHACDVGSDMSAHLQDDSEKTREEDVSRMTSITAKIIDRLVLPMRQHRIDMIEVALLRVLLFLNPGQQAPRQPTFLSKYLTPPQLTLVSSQFKKGHQQPAVNRLQRFIRRLPKPKQDEFNKDFRAWVEANAVHSDTPVTADLSFLTVEQRDSINRKLLKCDKLAAMRELREHIDKLPKGRRDKVLRAFRSTLPNLDFLTPEQWEAIQAKTEAGDENGAKALIAEYIRALP</sequence>
<dbReference type="PROSITE" id="PS51030">
    <property type="entry name" value="NUCLEAR_REC_DBD_2"/>
    <property type="match status" value="1"/>
</dbReference>
<evidence type="ECO:0000259" key="12">
    <source>
        <dbReference type="PROSITE" id="PS51030"/>
    </source>
</evidence>
<reference evidence="14" key="1">
    <citation type="submission" date="2022-11" db="UniProtKB">
        <authorList>
            <consortium name="WormBaseParasite"/>
        </authorList>
    </citation>
    <scope>IDENTIFICATION</scope>
</reference>
<accession>A0A914XLN7</accession>
<dbReference type="WBParaSite" id="PSAMB.scaffold8452size6209.g31397.t1">
    <property type="protein sequence ID" value="PSAMB.scaffold8452size6209.g31397.t1"/>
    <property type="gene ID" value="PSAMB.scaffold8452size6209.g31397"/>
</dbReference>
<evidence type="ECO:0000256" key="9">
    <source>
        <dbReference type="ARBA" id="ARBA00023170"/>
    </source>
</evidence>
<evidence type="ECO:0000256" key="1">
    <source>
        <dbReference type="ARBA" id="ARBA00004123"/>
    </source>
</evidence>
<dbReference type="SUPFAM" id="SSF57716">
    <property type="entry name" value="Glucocorticoid receptor-like (DNA-binding domain)"/>
    <property type="match status" value="1"/>
</dbReference>
<dbReference type="PRINTS" id="PR00047">
    <property type="entry name" value="STROIDFINGER"/>
</dbReference>
<dbReference type="InterPro" id="IPR049636">
    <property type="entry name" value="HNF4-like_DBD"/>
</dbReference>
<keyword evidence="6" id="KW-0805">Transcription regulation</keyword>
<feature type="compositionally biased region" description="Low complexity" evidence="11">
    <location>
        <begin position="146"/>
        <end position="157"/>
    </location>
</feature>
<organism evidence="13 14">
    <name type="scientific">Plectus sambesii</name>
    <dbReference type="NCBI Taxonomy" id="2011161"/>
    <lineage>
        <taxon>Eukaryota</taxon>
        <taxon>Metazoa</taxon>
        <taxon>Ecdysozoa</taxon>
        <taxon>Nematoda</taxon>
        <taxon>Chromadorea</taxon>
        <taxon>Plectida</taxon>
        <taxon>Plectina</taxon>
        <taxon>Plectoidea</taxon>
        <taxon>Plectidae</taxon>
        <taxon>Plectus</taxon>
    </lineage>
</organism>
<evidence type="ECO:0000256" key="7">
    <source>
        <dbReference type="ARBA" id="ARBA00023125"/>
    </source>
</evidence>
<dbReference type="InterPro" id="IPR035500">
    <property type="entry name" value="NHR-like_dom_sf"/>
</dbReference>
<dbReference type="GO" id="GO:0008270">
    <property type="term" value="F:zinc ion binding"/>
    <property type="evidence" value="ECO:0007669"/>
    <property type="project" value="UniProtKB-KW"/>
</dbReference>
<evidence type="ECO:0000256" key="4">
    <source>
        <dbReference type="ARBA" id="ARBA00022771"/>
    </source>
</evidence>
<evidence type="ECO:0000256" key="8">
    <source>
        <dbReference type="ARBA" id="ARBA00023163"/>
    </source>
</evidence>